<name>F8GYD3_CUPNN</name>
<dbReference type="AlphaFoldDB" id="F8GYD3"/>
<organism evidence="1 2">
    <name type="scientific">Cupriavidus necator (strain ATCC 43291 / DSM 13513 / CCUG 52238 / LMG 8453 / N-1)</name>
    <name type="common">Ralstonia eutropha</name>
    <dbReference type="NCBI Taxonomy" id="1042878"/>
    <lineage>
        <taxon>Bacteria</taxon>
        <taxon>Pseudomonadati</taxon>
        <taxon>Pseudomonadota</taxon>
        <taxon>Betaproteobacteria</taxon>
        <taxon>Burkholderiales</taxon>
        <taxon>Burkholderiaceae</taxon>
        <taxon>Cupriavidus</taxon>
    </lineage>
</organism>
<reference evidence="1 2" key="1">
    <citation type="journal article" date="2011" name="J. Bacteriol.">
        <title>Complete genome sequence of the type strain Cupriavidus necator N-1.</title>
        <authorList>
            <person name="Poehlein A."/>
            <person name="Kusian B."/>
            <person name="Friedrich B."/>
            <person name="Daniel R."/>
            <person name="Bowien B."/>
        </authorList>
    </citation>
    <scope>NUCLEOTIDE SEQUENCE [LARGE SCALE GENOMIC DNA]</scope>
    <source>
        <strain evidence="2">ATCC 43291 / DSM 13513 / CCUG 52238 / LMG 8453 / N-1</strain>
        <plasmid evidence="1 2">pBB2</plasmid>
    </source>
</reference>
<geneLocation type="plasmid" evidence="1 2">
    <name>pBB2</name>
</geneLocation>
<dbReference type="Proteomes" id="UP000006798">
    <property type="component" value="Plasmid pBB2"/>
</dbReference>
<keyword evidence="1" id="KW-0614">Plasmid</keyword>
<evidence type="ECO:0000313" key="1">
    <source>
        <dbReference type="EMBL" id="AEI82874.1"/>
    </source>
</evidence>
<protein>
    <submittedName>
        <fullName evidence="1">Uncharacterized protein</fullName>
    </submittedName>
</protein>
<dbReference type="HOGENOM" id="CLU_2733261_0_0_4"/>
<dbReference type="KEGG" id="cnc:CNE_BB2p00600"/>
<evidence type="ECO:0000313" key="2">
    <source>
        <dbReference type="Proteomes" id="UP000006798"/>
    </source>
</evidence>
<gene>
    <name evidence="1" type="ordered locus">CNE_BB2p00600</name>
</gene>
<accession>F8GYD3</accession>
<proteinExistence type="predicted"/>
<sequence>MRRCRLPDLHVEGRRLRARALLQHHELKTLVADWSDDDIQALNRAVLVQPSGLLASSPPKCRIASRRPVSR</sequence>
<dbReference type="EMBL" id="CP002880">
    <property type="protein sequence ID" value="AEI82874.1"/>
    <property type="molecule type" value="Genomic_DNA"/>
</dbReference>